<keyword evidence="5" id="KW-0238">DNA-binding</keyword>
<reference evidence="11" key="2">
    <citation type="submission" date="2021-01" db="EMBL/GenBank/DDBJ databases">
        <authorList>
            <person name="Schikora-Tamarit M.A."/>
        </authorList>
    </citation>
    <scope>NUCLEOTIDE SEQUENCE</scope>
    <source>
        <strain evidence="11">NCAIM Y.01608</strain>
    </source>
</reference>
<dbReference type="GO" id="GO:0005634">
    <property type="term" value="C:nucleus"/>
    <property type="evidence" value="ECO:0007669"/>
    <property type="project" value="UniProtKB-SubCell"/>
</dbReference>
<evidence type="ECO:0000256" key="8">
    <source>
        <dbReference type="SAM" id="MobiDB-lite"/>
    </source>
</evidence>
<protein>
    <recommendedName>
        <fullName evidence="10">Zn(2)-C6 fungal-type domain-containing protein</fullName>
    </recommendedName>
</protein>
<evidence type="ECO:0000256" key="2">
    <source>
        <dbReference type="ARBA" id="ARBA00022723"/>
    </source>
</evidence>
<feature type="compositionally biased region" description="Basic and acidic residues" evidence="8">
    <location>
        <begin position="92"/>
        <end position="102"/>
    </location>
</feature>
<evidence type="ECO:0000313" key="12">
    <source>
        <dbReference type="Proteomes" id="UP000788993"/>
    </source>
</evidence>
<evidence type="ECO:0000256" key="3">
    <source>
        <dbReference type="ARBA" id="ARBA00022833"/>
    </source>
</evidence>
<dbReference type="InterPro" id="IPR053045">
    <property type="entry name" value="Zinc_cluster_trans_reg"/>
</dbReference>
<dbReference type="SMART" id="SM00066">
    <property type="entry name" value="GAL4"/>
    <property type="match status" value="1"/>
</dbReference>
<keyword evidence="12" id="KW-1185">Reference proteome</keyword>
<dbReference type="GO" id="GO:0000977">
    <property type="term" value="F:RNA polymerase II transcription regulatory region sequence-specific DNA binding"/>
    <property type="evidence" value="ECO:0007669"/>
    <property type="project" value="TreeGrafter"/>
</dbReference>
<dbReference type="InterPro" id="IPR001138">
    <property type="entry name" value="Zn2Cys6_DnaBD"/>
</dbReference>
<dbReference type="AlphaFoldDB" id="A0A9P8TGD6"/>
<dbReference type="CDD" id="cd00067">
    <property type="entry name" value="GAL4"/>
    <property type="match status" value="1"/>
</dbReference>
<name>A0A9P8TGD6_9ASCO</name>
<organism evidence="11 12">
    <name type="scientific">Ogataea polymorpha</name>
    <dbReference type="NCBI Taxonomy" id="460523"/>
    <lineage>
        <taxon>Eukaryota</taxon>
        <taxon>Fungi</taxon>
        <taxon>Dikarya</taxon>
        <taxon>Ascomycota</taxon>
        <taxon>Saccharomycotina</taxon>
        <taxon>Pichiomycetes</taxon>
        <taxon>Pichiales</taxon>
        <taxon>Pichiaceae</taxon>
        <taxon>Ogataea</taxon>
    </lineage>
</organism>
<evidence type="ECO:0000256" key="4">
    <source>
        <dbReference type="ARBA" id="ARBA00023015"/>
    </source>
</evidence>
<keyword evidence="9" id="KW-0472">Membrane</keyword>
<keyword evidence="9" id="KW-0812">Transmembrane</keyword>
<keyword evidence="6" id="KW-0804">Transcription</keyword>
<evidence type="ECO:0000256" key="9">
    <source>
        <dbReference type="SAM" id="Phobius"/>
    </source>
</evidence>
<gene>
    <name evidence="11" type="ORF">OGATHE_000520</name>
</gene>
<keyword evidence="3" id="KW-0862">Zinc</keyword>
<reference evidence="11" key="1">
    <citation type="journal article" date="2021" name="Open Biol.">
        <title>Shared evolutionary footprints suggest mitochondrial oxidative damage underlies multiple complex I losses in fungi.</title>
        <authorList>
            <person name="Schikora-Tamarit M.A."/>
            <person name="Marcet-Houben M."/>
            <person name="Nosek J."/>
            <person name="Gabaldon T."/>
        </authorList>
    </citation>
    <scope>NUCLEOTIDE SEQUENCE</scope>
    <source>
        <strain evidence="11">NCAIM Y.01608</strain>
    </source>
</reference>
<dbReference type="Pfam" id="PF00172">
    <property type="entry name" value="Zn_clus"/>
    <property type="match status" value="1"/>
</dbReference>
<evidence type="ECO:0000256" key="1">
    <source>
        <dbReference type="ARBA" id="ARBA00004123"/>
    </source>
</evidence>
<dbReference type="Proteomes" id="UP000788993">
    <property type="component" value="Unassembled WGS sequence"/>
</dbReference>
<evidence type="ECO:0000256" key="5">
    <source>
        <dbReference type="ARBA" id="ARBA00023125"/>
    </source>
</evidence>
<dbReference type="GO" id="GO:0008270">
    <property type="term" value="F:zinc ion binding"/>
    <property type="evidence" value="ECO:0007669"/>
    <property type="project" value="InterPro"/>
</dbReference>
<keyword evidence="9" id="KW-1133">Transmembrane helix</keyword>
<keyword evidence="2" id="KW-0479">Metal-binding</keyword>
<feature type="compositionally biased region" description="Low complexity" evidence="8">
    <location>
        <begin position="164"/>
        <end position="175"/>
    </location>
</feature>
<dbReference type="PANTHER" id="PTHR31986">
    <property type="entry name" value="REGULATOR OF DRUG SENSITIVITY 2"/>
    <property type="match status" value="1"/>
</dbReference>
<evidence type="ECO:0000313" key="11">
    <source>
        <dbReference type="EMBL" id="KAH3677866.1"/>
    </source>
</evidence>
<proteinExistence type="predicted"/>
<keyword evidence="7" id="KW-0539">Nucleus</keyword>
<dbReference type="PANTHER" id="PTHR31986:SF7">
    <property type="entry name" value="REGULATOR OF DRUG SENSITIVITY 2"/>
    <property type="match status" value="1"/>
</dbReference>
<evidence type="ECO:0000256" key="7">
    <source>
        <dbReference type="ARBA" id="ARBA00023242"/>
    </source>
</evidence>
<keyword evidence="4" id="KW-0805">Transcription regulation</keyword>
<dbReference type="Gene3D" id="4.10.240.10">
    <property type="entry name" value="Zn(2)-C6 fungal-type DNA-binding domain"/>
    <property type="match status" value="1"/>
</dbReference>
<comment type="subcellular location">
    <subcellularLocation>
        <location evidence="1">Nucleus</location>
    </subcellularLocation>
</comment>
<dbReference type="PROSITE" id="PS50048">
    <property type="entry name" value="ZN2_CY6_FUNGAL_2"/>
    <property type="match status" value="1"/>
</dbReference>
<feature type="region of interest" description="Disordered" evidence="8">
    <location>
        <begin position="148"/>
        <end position="195"/>
    </location>
</feature>
<feature type="region of interest" description="Disordered" evidence="8">
    <location>
        <begin position="53"/>
        <end position="112"/>
    </location>
</feature>
<dbReference type="SUPFAM" id="SSF57701">
    <property type="entry name" value="Zn2/Cys6 DNA-binding domain"/>
    <property type="match status" value="1"/>
</dbReference>
<dbReference type="InterPro" id="IPR056751">
    <property type="entry name" value="PAS_13"/>
</dbReference>
<feature type="domain" description="Zn(2)-C6 fungal-type" evidence="10">
    <location>
        <begin position="121"/>
        <end position="150"/>
    </location>
</feature>
<accession>A0A9P8TGD6</accession>
<sequence length="630" mass="70773">MNPFSSAKIVADATEEADIYGVAYGMLIKFILAFVVVSILYMVADRKMVKEDHKKQDVSDDNSQDAQQGHDDNSRSHQSPDGGTSTPVIKQESSEERMENQDYSKITGNGPQRKRKKVNVACVYCRRSHMICDQGRPCQRCLKRNIGHLCHDEPTNGGRRSKRSTSATVDRSSSSPGYSNLEETRANSSSAEKLSPLGIYRHQPINPDMVNFDATTPQQANPRSYLSTKPSETAINQQPFFYSEHAGSEFNSLTEFLSMIDDTDMINSINLDNDPLLNKLTGLPGNSYPSASLNQMPPFEPAFENSLFAKTSSSPTVEKQNPAISAQVALPNSSVRAPQNLYEPYISQPQINPNVAQPSTKSSGQPFVSDSARDKFFLTAADPTTEISPEERLKQVINAKLEAGLLKPYNYAKGYQRLQNYMDNHMAASSRQRILKPLSMFRPGFRAIAKALKDIDLIMVEENFERMLLDYDRVFTSMAIPACLWRRTGEIYRGNKEFASLVEVSIDDLKNGKLTIYELMTEESSVNFWEKYGAIAFDNTQKAVMTSCNLRSKDGRKKRNCCFSFTIRRDKVVEWNFDSEIDAMDSCFPDSCFSNPCLELVNLLTQLMVFPTNNKLLIVVVVADLYIHLS</sequence>
<feature type="transmembrane region" description="Helical" evidence="9">
    <location>
        <begin position="20"/>
        <end position="44"/>
    </location>
</feature>
<dbReference type="EMBL" id="JAEUBD010000095">
    <property type="protein sequence ID" value="KAH3677866.1"/>
    <property type="molecule type" value="Genomic_DNA"/>
</dbReference>
<evidence type="ECO:0000256" key="6">
    <source>
        <dbReference type="ARBA" id="ARBA00023163"/>
    </source>
</evidence>
<dbReference type="GO" id="GO:0000981">
    <property type="term" value="F:DNA-binding transcription factor activity, RNA polymerase II-specific"/>
    <property type="evidence" value="ECO:0007669"/>
    <property type="project" value="InterPro"/>
</dbReference>
<evidence type="ECO:0000259" key="10">
    <source>
        <dbReference type="PROSITE" id="PS50048"/>
    </source>
</evidence>
<feature type="compositionally biased region" description="Polar residues" evidence="8">
    <location>
        <begin position="76"/>
        <end position="88"/>
    </location>
</feature>
<dbReference type="PROSITE" id="PS00463">
    <property type="entry name" value="ZN2_CY6_FUNGAL_1"/>
    <property type="match status" value="1"/>
</dbReference>
<dbReference type="Pfam" id="PF24990">
    <property type="entry name" value="PAS_13"/>
    <property type="match status" value="1"/>
</dbReference>
<dbReference type="InterPro" id="IPR036864">
    <property type="entry name" value="Zn2-C6_fun-type_DNA-bd_sf"/>
</dbReference>
<comment type="caution">
    <text evidence="11">The sequence shown here is derived from an EMBL/GenBank/DDBJ whole genome shotgun (WGS) entry which is preliminary data.</text>
</comment>